<dbReference type="OrthoDB" id="9797114at2"/>
<gene>
    <name evidence="11" type="ORF">X474_13760</name>
</gene>
<evidence type="ECO:0000313" key="12">
    <source>
        <dbReference type="Proteomes" id="UP000032233"/>
    </source>
</evidence>
<evidence type="ECO:0000256" key="4">
    <source>
        <dbReference type="ARBA" id="ARBA00022795"/>
    </source>
</evidence>
<feature type="domain" description="Anti-sigma-28 factor FlgM C-terminal" evidence="10">
    <location>
        <begin position="43"/>
        <end position="96"/>
    </location>
</feature>
<evidence type="ECO:0000256" key="5">
    <source>
        <dbReference type="ARBA" id="ARBA00023015"/>
    </source>
</evidence>
<feature type="compositionally biased region" description="Polar residues" evidence="9">
    <location>
        <begin position="36"/>
        <end position="49"/>
    </location>
</feature>
<dbReference type="RefSeq" id="WP_052515151.1">
    <property type="nucleotide sequence ID" value="NZ_AZAC01000015.1"/>
</dbReference>
<dbReference type="GO" id="GO:0044781">
    <property type="term" value="P:bacterial-type flagellum organization"/>
    <property type="evidence" value="ECO:0007669"/>
    <property type="project" value="UniProtKB-KW"/>
</dbReference>
<keyword evidence="12" id="KW-1185">Reference proteome</keyword>
<evidence type="ECO:0000259" key="10">
    <source>
        <dbReference type="Pfam" id="PF04316"/>
    </source>
</evidence>
<dbReference type="InterPro" id="IPR031316">
    <property type="entry name" value="FlgM_C"/>
</dbReference>
<dbReference type="EMBL" id="AZAC01000015">
    <property type="protein sequence ID" value="KIX13547.1"/>
    <property type="molecule type" value="Genomic_DNA"/>
</dbReference>
<evidence type="ECO:0000256" key="8">
    <source>
        <dbReference type="ARBA" id="ARBA00030117"/>
    </source>
</evidence>
<evidence type="ECO:0000256" key="7">
    <source>
        <dbReference type="ARBA" id="ARBA00024739"/>
    </source>
</evidence>
<sequence length="104" mass="11094">MNVKEVLGIGTKALESRDRASSVNKDQGKTGKAAAESQSTSTDKVNISGRSKEMAKAAEVLANTADVRARKVAEIKERLADGHYQVDADKVAHKMIVDILGEIA</sequence>
<proteinExistence type="inferred from homology"/>
<dbReference type="GO" id="GO:0045892">
    <property type="term" value="P:negative regulation of DNA-templated transcription"/>
    <property type="evidence" value="ECO:0007669"/>
    <property type="project" value="InterPro"/>
</dbReference>
<dbReference type="Pfam" id="PF04316">
    <property type="entry name" value="FlgM"/>
    <property type="match status" value="1"/>
</dbReference>
<dbReference type="Proteomes" id="UP000032233">
    <property type="component" value="Unassembled WGS sequence"/>
</dbReference>
<reference evidence="11 12" key="1">
    <citation type="submission" date="2013-11" db="EMBL/GenBank/DDBJ databases">
        <title>Metagenomic analysis of a methanogenic consortium involved in long chain n-alkane degradation.</title>
        <authorList>
            <person name="Davidova I.A."/>
            <person name="Callaghan A.V."/>
            <person name="Wawrik B."/>
            <person name="Pruitt S."/>
            <person name="Marks C."/>
            <person name="Duncan K.E."/>
            <person name="Suflita J.M."/>
        </authorList>
    </citation>
    <scope>NUCLEOTIDE SEQUENCE [LARGE SCALE GENOMIC DNA]</scope>
    <source>
        <strain evidence="11 12">SPR</strain>
    </source>
</reference>
<name>A0A0D2GF73_9BACT</name>
<feature type="region of interest" description="Disordered" evidence="9">
    <location>
        <begin position="15"/>
        <end position="49"/>
    </location>
</feature>
<comment type="caution">
    <text evidence="11">The sequence shown here is derived from an EMBL/GenBank/DDBJ whole genome shotgun (WGS) entry which is preliminary data.</text>
</comment>
<dbReference type="AlphaFoldDB" id="A0A0D2GF73"/>
<evidence type="ECO:0000256" key="6">
    <source>
        <dbReference type="ARBA" id="ARBA00023163"/>
    </source>
</evidence>
<accession>A0A0D2GF73</accession>
<keyword evidence="3" id="KW-0678">Repressor</keyword>
<evidence type="ECO:0000256" key="1">
    <source>
        <dbReference type="ARBA" id="ARBA00005322"/>
    </source>
</evidence>
<dbReference type="InterPro" id="IPR007412">
    <property type="entry name" value="FlgM"/>
</dbReference>
<keyword evidence="5" id="KW-0805">Transcription regulation</keyword>
<keyword evidence="4" id="KW-1005">Bacterial flagellum biogenesis</keyword>
<dbReference type="STRING" id="1429043.X474_13760"/>
<evidence type="ECO:0000256" key="3">
    <source>
        <dbReference type="ARBA" id="ARBA00022491"/>
    </source>
</evidence>
<dbReference type="InterPro" id="IPR035890">
    <property type="entry name" value="Anti-sigma-28_factor_FlgM_sf"/>
</dbReference>
<evidence type="ECO:0000313" key="11">
    <source>
        <dbReference type="EMBL" id="KIX13547.1"/>
    </source>
</evidence>
<evidence type="ECO:0000256" key="2">
    <source>
        <dbReference type="ARBA" id="ARBA00017823"/>
    </source>
</evidence>
<organism evidence="11 12">
    <name type="scientific">Dethiosulfatarculus sandiegensis</name>
    <dbReference type="NCBI Taxonomy" id="1429043"/>
    <lineage>
        <taxon>Bacteria</taxon>
        <taxon>Pseudomonadati</taxon>
        <taxon>Thermodesulfobacteriota</taxon>
        <taxon>Desulfarculia</taxon>
        <taxon>Desulfarculales</taxon>
        <taxon>Desulfarculaceae</taxon>
        <taxon>Dethiosulfatarculus</taxon>
    </lineage>
</organism>
<dbReference type="InParanoid" id="A0A0D2GF73"/>
<protein>
    <recommendedName>
        <fullName evidence="2">Negative regulator of flagellin synthesis</fullName>
    </recommendedName>
    <alternativeName>
        <fullName evidence="8">Anti-sigma-28 factor</fullName>
    </alternativeName>
</protein>
<comment type="function">
    <text evidence="7">Responsible for the coupling of flagellin expression to flagellar assembly by preventing expression of the flagellin genes when a component of the middle class of proteins is defective. It negatively regulates flagellar genes by inhibiting the activity of FliA by directly binding to FliA.</text>
</comment>
<evidence type="ECO:0000256" key="9">
    <source>
        <dbReference type="SAM" id="MobiDB-lite"/>
    </source>
</evidence>
<dbReference type="SUPFAM" id="SSF101498">
    <property type="entry name" value="Anti-sigma factor FlgM"/>
    <property type="match status" value="1"/>
</dbReference>
<comment type="similarity">
    <text evidence="1">Belongs to the FlgM family.</text>
</comment>
<keyword evidence="6" id="KW-0804">Transcription</keyword>
<dbReference type="NCBIfam" id="TIGR03824">
    <property type="entry name" value="FlgM_jcvi"/>
    <property type="match status" value="1"/>
</dbReference>